<proteinExistence type="predicted"/>
<dbReference type="AlphaFoldDB" id="A0A2P2PT14"/>
<reference evidence="1" key="1">
    <citation type="submission" date="2018-02" db="EMBL/GenBank/DDBJ databases">
        <title>Rhizophora mucronata_Transcriptome.</title>
        <authorList>
            <person name="Meera S.P."/>
            <person name="Sreeshan A."/>
            <person name="Augustine A."/>
        </authorList>
    </citation>
    <scope>NUCLEOTIDE SEQUENCE</scope>
    <source>
        <tissue evidence="1">Leaf</tissue>
    </source>
</reference>
<organism evidence="1">
    <name type="scientific">Rhizophora mucronata</name>
    <name type="common">Asiatic mangrove</name>
    <dbReference type="NCBI Taxonomy" id="61149"/>
    <lineage>
        <taxon>Eukaryota</taxon>
        <taxon>Viridiplantae</taxon>
        <taxon>Streptophyta</taxon>
        <taxon>Embryophyta</taxon>
        <taxon>Tracheophyta</taxon>
        <taxon>Spermatophyta</taxon>
        <taxon>Magnoliopsida</taxon>
        <taxon>eudicotyledons</taxon>
        <taxon>Gunneridae</taxon>
        <taxon>Pentapetalae</taxon>
        <taxon>rosids</taxon>
        <taxon>fabids</taxon>
        <taxon>Malpighiales</taxon>
        <taxon>Rhizophoraceae</taxon>
        <taxon>Rhizophora</taxon>
    </lineage>
</organism>
<sequence>MSWCFLTRGGKSWNRTNFPSGTTLTASLSLITS</sequence>
<name>A0A2P2PT14_RHIMU</name>
<accession>A0A2P2PT14</accession>
<dbReference type="EMBL" id="GGEC01077414">
    <property type="protein sequence ID" value="MBX57898.1"/>
    <property type="molecule type" value="Transcribed_RNA"/>
</dbReference>
<evidence type="ECO:0000313" key="1">
    <source>
        <dbReference type="EMBL" id="MBX57898.1"/>
    </source>
</evidence>
<protein>
    <submittedName>
        <fullName evidence="1">Uncharacterized protein</fullName>
    </submittedName>
</protein>